<organism evidence="1">
    <name type="scientific">uncultured bacterium</name>
    <name type="common">gcode 4</name>
    <dbReference type="NCBI Taxonomy" id="1234023"/>
    <lineage>
        <taxon>Bacteria</taxon>
        <taxon>environmental samples</taxon>
    </lineage>
</organism>
<reference evidence="1" key="1">
    <citation type="journal article" date="2012" name="Science">
        <title>Fermentation, hydrogen, and sulfur metabolism in multiple uncultivated bacterial phyla.</title>
        <authorList>
            <person name="Wrighton K.C."/>
            <person name="Thomas B.C."/>
            <person name="Sharon I."/>
            <person name="Miller C.S."/>
            <person name="Castelle C.J."/>
            <person name="VerBerkmoes N.C."/>
            <person name="Wilkins M.J."/>
            <person name="Hettich R.L."/>
            <person name="Lipton M.S."/>
            <person name="Williams K.H."/>
            <person name="Long P.E."/>
            <person name="Banfield J.F."/>
        </authorList>
    </citation>
    <scope>NUCLEOTIDE SEQUENCE [LARGE SCALE GENOMIC DNA]</scope>
</reference>
<accession>K2H2N8</accession>
<gene>
    <name evidence="1" type="ORF">ACD_2C00042G0004</name>
</gene>
<protein>
    <submittedName>
        <fullName evidence="1">Uncharacterized protein</fullName>
    </submittedName>
</protein>
<dbReference type="AlphaFoldDB" id="K2H2N8"/>
<comment type="caution">
    <text evidence="1">The sequence shown here is derived from an EMBL/GenBank/DDBJ whole genome shotgun (WGS) entry which is preliminary data.</text>
</comment>
<name>K2H2N8_9BACT</name>
<proteinExistence type="predicted"/>
<dbReference type="EMBL" id="AMFJ01000042">
    <property type="protein sequence ID" value="EKE30110.1"/>
    <property type="molecule type" value="Genomic_DNA"/>
</dbReference>
<sequence>MNTIVSLIPLYKAEKEVRMTMWGEFAQKNPREALRIFLSTYPPYPSYFDDGAETLKHLNLLNSLTQQELSEVLEYIDLFTDEQITGLLGTYKKKDFTRKFAQAVAAIRLEEISCAKDNIKWRVSRIIKHIQQDWQESIAFLQK</sequence>
<evidence type="ECO:0000313" key="1">
    <source>
        <dbReference type="EMBL" id="EKE30110.1"/>
    </source>
</evidence>